<dbReference type="PANTHER" id="PTHR23177:SF58">
    <property type="entry name" value="RHO GTPASE-ACTIVATING PROTEIN GACK"/>
    <property type="match status" value="1"/>
</dbReference>
<feature type="compositionally biased region" description="Low complexity" evidence="2">
    <location>
        <begin position="251"/>
        <end position="325"/>
    </location>
</feature>
<evidence type="ECO:0000313" key="5">
    <source>
        <dbReference type="Proteomes" id="UP000001064"/>
    </source>
</evidence>
<protein>
    <recommendedName>
        <fullName evidence="3">Rho-GAP domain-containing protein</fullName>
    </recommendedName>
</protein>
<dbReference type="InParanoid" id="F0ZA54"/>
<feature type="domain" description="Rho-GAP" evidence="3">
    <location>
        <begin position="609"/>
        <end position="819"/>
    </location>
</feature>
<feature type="region of interest" description="Disordered" evidence="2">
    <location>
        <begin position="233"/>
        <end position="360"/>
    </location>
</feature>
<dbReference type="eggNOG" id="KOG4270">
    <property type="taxonomic scope" value="Eukaryota"/>
</dbReference>
<gene>
    <name evidence="4" type="ORF">DICPUDRAFT_93648</name>
</gene>
<name>F0ZA54_DICPU</name>
<dbReference type="InterPro" id="IPR044785">
    <property type="entry name" value="RopGAP1-5"/>
</dbReference>
<dbReference type="SMART" id="SM00324">
    <property type="entry name" value="RhoGAP"/>
    <property type="match status" value="1"/>
</dbReference>
<keyword evidence="1" id="KW-0343">GTPase activation</keyword>
<dbReference type="OMA" id="VKFKVLM"/>
<feature type="compositionally biased region" description="Polar residues" evidence="2">
    <location>
        <begin position="233"/>
        <end position="245"/>
    </location>
</feature>
<feature type="compositionally biased region" description="Polar residues" evidence="2">
    <location>
        <begin position="328"/>
        <end position="340"/>
    </location>
</feature>
<dbReference type="AlphaFoldDB" id="F0ZA54"/>
<evidence type="ECO:0000256" key="2">
    <source>
        <dbReference type="SAM" id="MobiDB-lite"/>
    </source>
</evidence>
<feature type="compositionally biased region" description="Low complexity" evidence="2">
    <location>
        <begin position="341"/>
        <end position="357"/>
    </location>
</feature>
<dbReference type="SUPFAM" id="SSF48350">
    <property type="entry name" value="GTPase activation domain, GAP"/>
    <property type="match status" value="1"/>
</dbReference>
<dbReference type="Pfam" id="PF00620">
    <property type="entry name" value="RhoGAP"/>
    <property type="match status" value="1"/>
</dbReference>
<dbReference type="GeneID" id="10510228"/>
<evidence type="ECO:0000256" key="1">
    <source>
        <dbReference type="ARBA" id="ARBA00022468"/>
    </source>
</evidence>
<evidence type="ECO:0000259" key="3">
    <source>
        <dbReference type="PROSITE" id="PS50238"/>
    </source>
</evidence>
<dbReference type="KEGG" id="dpp:DICPUDRAFT_93648"/>
<dbReference type="RefSeq" id="XP_003284322.1">
    <property type="nucleotide sequence ID" value="XM_003284274.1"/>
</dbReference>
<dbReference type="InterPro" id="IPR008936">
    <property type="entry name" value="Rho_GTPase_activation_prot"/>
</dbReference>
<reference evidence="5" key="1">
    <citation type="journal article" date="2011" name="Genome Biol.">
        <title>Comparative genomics of the social amoebae Dictyostelium discoideum and Dictyostelium purpureum.</title>
        <authorList>
            <consortium name="US DOE Joint Genome Institute (JGI-PGF)"/>
            <person name="Sucgang R."/>
            <person name="Kuo A."/>
            <person name="Tian X."/>
            <person name="Salerno W."/>
            <person name="Parikh A."/>
            <person name="Feasley C.L."/>
            <person name="Dalin E."/>
            <person name="Tu H."/>
            <person name="Huang E."/>
            <person name="Barry K."/>
            <person name="Lindquist E."/>
            <person name="Shapiro H."/>
            <person name="Bruce D."/>
            <person name="Schmutz J."/>
            <person name="Salamov A."/>
            <person name="Fey P."/>
            <person name="Gaudet P."/>
            <person name="Anjard C."/>
            <person name="Babu M.M."/>
            <person name="Basu S."/>
            <person name="Bushmanova Y."/>
            <person name="van der Wel H."/>
            <person name="Katoh-Kurasawa M."/>
            <person name="Dinh C."/>
            <person name="Coutinho P.M."/>
            <person name="Saito T."/>
            <person name="Elias M."/>
            <person name="Schaap P."/>
            <person name="Kay R.R."/>
            <person name="Henrissat B."/>
            <person name="Eichinger L."/>
            <person name="Rivero F."/>
            <person name="Putnam N.H."/>
            <person name="West C.M."/>
            <person name="Loomis W.F."/>
            <person name="Chisholm R.L."/>
            <person name="Shaulsky G."/>
            <person name="Strassmann J.E."/>
            <person name="Queller D.C."/>
            <person name="Kuspa A."/>
            <person name="Grigoriev I.V."/>
        </authorList>
    </citation>
    <scope>NUCLEOTIDE SEQUENCE [LARGE SCALE GENOMIC DNA]</scope>
    <source>
        <strain evidence="5">QSDP1</strain>
    </source>
</reference>
<dbReference type="FunCoup" id="F0ZA54">
    <property type="interactions" value="743"/>
</dbReference>
<sequence length="821" mass="89636">MTLVYDKSSFLNIMAQVAVLNRTSSGDLPIITSNSISLLSSSSSTQSIQSPVGNPSINVTPLIIQNKDEEKMTLSQLLACFPEPPSYIPIQPPQLNTSQHKLRRDTVVSPPTITSKQSSIIDSKPNNIILNNSINNINNSPQKQDCNNLASGNNGLNASNNPIIIYSSSEELPNNNIPLDCSSESSNCSDLLNQSTNSTSNYNILQQSQQKESIQLGKSQSLDNIDLIASNSPSKEIEQQDSGNVTPIPLSPISSAGQRSSQSSQSSEDSNSIITNANVITSPPTSQSPQPISPLSESSTAPTSVTTQPPTTTTSTNNTNSTNHPALSVNNRTKTTHNLTNPNSPNHSNKNQNNSSPLSPAKRLTIAFGSLTRGSSNNTPQPVLSIVPIKWEINLNQSKVQLNGSSAQAPTNLFESYVKLCKGDYSPNTSDFNKTFNQLLDLDINSNLSMLEKVYESILKGNNGLLSSKDQFLTKDKSNVKSLLSAVKSVVSEDIVNVKPSKSMMYFGSFGKTIPINQEVTDEIILNSFASKKVKYRILLGPPSKSHTISIQEKEGHINKKSSITLSFSLVLKSSIKLRRVVVIEIEGGVKYFILIQVESNKTAFGQPIEDSELVEDNTSFGPMSVPRALVILKQSFFSSNAHLTESIFRLPPANDSEYNIVKDRINREAIGCTEPHCIATLIKVFFRELPNLLLNDLDPQIFLNFKSTSNSNIAQSANTSNTVSQSNSNESFTDPNLDPVFVVNQIPDPKRSTFLWLVDLLAEVTKYENENKMTAKNLSIIFSPNLYIPPSNIVSTEDSFAISGKVVNFILELIQFNKSL</sequence>
<dbReference type="GO" id="GO:0007165">
    <property type="term" value="P:signal transduction"/>
    <property type="evidence" value="ECO:0007669"/>
    <property type="project" value="InterPro"/>
</dbReference>
<dbReference type="Gene3D" id="1.10.555.10">
    <property type="entry name" value="Rho GTPase activation protein"/>
    <property type="match status" value="1"/>
</dbReference>
<dbReference type="PANTHER" id="PTHR23177">
    <property type="entry name" value="MKIAA1688 PROTEIN"/>
    <property type="match status" value="1"/>
</dbReference>
<dbReference type="GO" id="GO:0005096">
    <property type="term" value="F:GTPase activator activity"/>
    <property type="evidence" value="ECO:0007669"/>
    <property type="project" value="UniProtKB-KW"/>
</dbReference>
<dbReference type="Proteomes" id="UP000001064">
    <property type="component" value="Unassembled WGS sequence"/>
</dbReference>
<keyword evidence="5" id="KW-1185">Reference proteome</keyword>
<evidence type="ECO:0000313" key="4">
    <source>
        <dbReference type="EMBL" id="EGC39176.1"/>
    </source>
</evidence>
<proteinExistence type="predicted"/>
<accession>F0ZA54</accession>
<dbReference type="PROSITE" id="PS50238">
    <property type="entry name" value="RHOGAP"/>
    <property type="match status" value="1"/>
</dbReference>
<dbReference type="VEuPathDB" id="AmoebaDB:DICPUDRAFT_93648"/>
<dbReference type="EMBL" id="GL870962">
    <property type="protein sequence ID" value="EGC39176.1"/>
    <property type="molecule type" value="Genomic_DNA"/>
</dbReference>
<dbReference type="OrthoDB" id="185175at2759"/>
<dbReference type="CDD" id="cd00159">
    <property type="entry name" value="RhoGAP"/>
    <property type="match status" value="1"/>
</dbReference>
<dbReference type="InterPro" id="IPR000198">
    <property type="entry name" value="RhoGAP_dom"/>
</dbReference>
<organism evidence="4 5">
    <name type="scientific">Dictyostelium purpureum</name>
    <name type="common">Slime mold</name>
    <dbReference type="NCBI Taxonomy" id="5786"/>
    <lineage>
        <taxon>Eukaryota</taxon>
        <taxon>Amoebozoa</taxon>
        <taxon>Evosea</taxon>
        <taxon>Eumycetozoa</taxon>
        <taxon>Dictyostelia</taxon>
        <taxon>Dictyosteliales</taxon>
        <taxon>Dictyosteliaceae</taxon>
        <taxon>Dictyostelium</taxon>
    </lineage>
</organism>